<protein>
    <recommendedName>
        <fullName evidence="3">Transposase</fullName>
    </recommendedName>
</protein>
<dbReference type="PANTHER" id="PTHR47163">
    <property type="entry name" value="DDE_TNP_IS1595 DOMAIN-CONTAINING PROTEIN"/>
    <property type="match status" value="1"/>
</dbReference>
<comment type="caution">
    <text evidence="1">The sequence shown here is derived from an EMBL/GenBank/DDBJ whole genome shotgun (WGS) entry which is preliminary data.</text>
</comment>
<dbReference type="EMBL" id="JASPKY010000004">
    <property type="protein sequence ID" value="KAK9754939.1"/>
    <property type="molecule type" value="Genomic_DNA"/>
</dbReference>
<reference evidence="1 2" key="1">
    <citation type="journal article" date="2024" name="BMC Genomics">
        <title>De novo assembly and annotation of Popillia japonica's genome with initial clues to its potential as an invasive pest.</title>
        <authorList>
            <person name="Cucini C."/>
            <person name="Boschi S."/>
            <person name="Funari R."/>
            <person name="Cardaioli E."/>
            <person name="Iannotti N."/>
            <person name="Marturano G."/>
            <person name="Paoli F."/>
            <person name="Bruttini M."/>
            <person name="Carapelli A."/>
            <person name="Frati F."/>
            <person name="Nardi F."/>
        </authorList>
    </citation>
    <scope>NUCLEOTIDE SEQUENCE [LARGE SCALE GENOMIC DNA]</scope>
    <source>
        <strain evidence="1">DMR45628</strain>
    </source>
</reference>
<name>A0AAW1N4I1_POPJA</name>
<organism evidence="1 2">
    <name type="scientific">Popillia japonica</name>
    <name type="common">Japanese beetle</name>
    <dbReference type="NCBI Taxonomy" id="7064"/>
    <lineage>
        <taxon>Eukaryota</taxon>
        <taxon>Metazoa</taxon>
        <taxon>Ecdysozoa</taxon>
        <taxon>Arthropoda</taxon>
        <taxon>Hexapoda</taxon>
        <taxon>Insecta</taxon>
        <taxon>Pterygota</taxon>
        <taxon>Neoptera</taxon>
        <taxon>Endopterygota</taxon>
        <taxon>Coleoptera</taxon>
        <taxon>Polyphaga</taxon>
        <taxon>Scarabaeiformia</taxon>
        <taxon>Scarabaeidae</taxon>
        <taxon>Rutelinae</taxon>
        <taxon>Popillia</taxon>
    </lineage>
</organism>
<dbReference type="Proteomes" id="UP001458880">
    <property type="component" value="Unassembled WGS sequence"/>
</dbReference>
<sequence length="76" mass="8933">MLKRLTSQSFFTGDLTAKVVEIDESKFFHRKYHRGQWRESHWVFGGIERGSGKCFLVELADRAAETLLTEIRRVPY</sequence>
<dbReference type="AlphaFoldDB" id="A0AAW1N4I1"/>
<evidence type="ECO:0000313" key="1">
    <source>
        <dbReference type="EMBL" id="KAK9754939.1"/>
    </source>
</evidence>
<dbReference type="InterPro" id="IPR053164">
    <property type="entry name" value="IS1016-like_transposase"/>
</dbReference>
<evidence type="ECO:0000313" key="2">
    <source>
        <dbReference type="Proteomes" id="UP001458880"/>
    </source>
</evidence>
<gene>
    <name evidence="1" type="ORF">QE152_g903</name>
</gene>
<keyword evidence="2" id="KW-1185">Reference proteome</keyword>
<evidence type="ECO:0008006" key="3">
    <source>
        <dbReference type="Google" id="ProtNLM"/>
    </source>
</evidence>
<dbReference type="PANTHER" id="PTHR47163:SF2">
    <property type="entry name" value="SI:DKEY-17M8.2"/>
    <property type="match status" value="1"/>
</dbReference>
<proteinExistence type="predicted"/>
<accession>A0AAW1N4I1</accession>